<feature type="compositionally biased region" description="Polar residues" evidence="4">
    <location>
        <begin position="153"/>
        <end position="170"/>
    </location>
</feature>
<feature type="disulfide bond" evidence="3">
    <location>
        <begin position="19"/>
        <end position="42"/>
    </location>
</feature>
<feature type="disulfide bond" evidence="3">
    <location>
        <begin position="51"/>
        <end position="128"/>
    </location>
</feature>
<dbReference type="GO" id="GO:0004175">
    <property type="term" value="F:endopeptidase activity"/>
    <property type="evidence" value="ECO:0007669"/>
    <property type="project" value="TreeGrafter"/>
</dbReference>
<dbReference type="InterPro" id="IPR018056">
    <property type="entry name" value="Kringle_CS"/>
</dbReference>
<dbReference type="AlphaFoldDB" id="A0A8D2JJR7"/>
<feature type="disulfide bond" evidence="3">
    <location>
        <begin position="72"/>
        <end position="111"/>
    </location>
</feature>
<feature type="disulfide bond" evidence="3">
    <location>
        <begin position="100"/>
        <end position="123"/>
    </location>
</feature>
<dbReference type="GO" id="GO:0005615">
    <property type="term" value="C:extracellular space"/>
    <property type="evidence" value="ECO:0007669"/>
    <property type="project" value="TreeGrafter"/>
</dbReference>
<feature type="domain" description="Kringle" evidence="5">
    <location>
        <begin position="141"/>
        <end position="184"/>
    </location>
</feature>
<proteinExistence type="predicted"/>
<dbReference type="PANTHER" id="PTHR24261:SF13">
    <property type="entry name" value="PLASMINOGEN"/>
    <property type="match status" value="1"/>
</dbReference>
<evidence type="ECO:0000256" key="3">
    <source>
        <dbReference type="PROSITE-ProRule" id="PRU00121"/>
    </source>
</evidence>
<dbReference type="Pfam" id="PF00051">
    <property type="entry name" value="Kringle"/>
    <property type="match status" value="3"/>
</dbReference>
<dbReference type="PRINTS" id="PR00018">
    <property type="entry name" value="KRINGLE"/>
</dbReference>
<dbReference type="PROSITE" id="PS50070">
    <property type="entry name" value="KRINGLE_2"/>
    <property type="match status" value="3"/>
</dbReference>
<sequence>SCWDYRRVPSCLNLKMNYCRNPDGEPRPWCFTTDPNKRWELCNIPRCSKCCLKGKGENYRGKVAVTVSGHTCQRWSEQTPHKHNRTPENFPCKGLDENYCRNPDGETAPWCYTTDSKVRWEYCTVPSCESLPSSTEPLDVSCLPGDGQSYRGTSSTTITGKKCQSWSSMTPHRHQKTPENYPNA</sequence>
<dbReference type="CDD" id="cd00108">
    <property type="entry name" value="KR"/>
    <property type="match status" value="1"/>
</dbReference>
<organism evidence="6 7">
    <name type="scientific">Sciurus vulgaris</name>
    <name type="common">Eurasian red squirrel</name>
    <dbReference type="NCBI Taxonomy" id="55149"/>
    <lineage>
        <taxon>Eukaryota</taxon>
        <taxon>Metazoa</taxon>
        <taxon>Chordata</taxon>
        <taxon>Craniata</taxon>
        <taxon>Vertebrata</taxon>
        <taxon>Euteleostomi</taxon>
        <taxon>Mammalia</taxon>
        <taxon>Eutheria</taxon>
        <taxon>Euarchontoglires</taxon>
        <taxon>Glires</taxon>
        <taxon>Rodentia</taxon>
        <taxon>Sciuromorpha</taxon>
        <taxon>Sciuridae</taxon>
        <taxon>Sciurinae</taxon>
        <taxon>Sciurini</taxon>
        <taxon>Sciurus</taxon>
    </lineage>
</organism>
<dbReference type="InterPro" id="IPR038178">
    <property type="entry name" value="Kringle_sf"/>
</dbReference>
<keyword evidence="1 3" id="KW-0420">Kringle</keyword>
<protein>
    <recommendedName>
        <fullName evidence="5">Kringle domain-containing protein</fullName>
    </recommendedName>
</protein>
<name>A0A8D2JJR7_SCIVU</name>
<dbReference type="SUPFAM" id="SSF57440">
    <property type="entry name" value="Kringle-like"/>
    <property type="match status" value="3"/>
</dbReference>
<dbReference type="PROSITE" id="PS00021">
    <property type="entry name" value="KRINGLE_1"/>
    <property type="match status" value="2"/>
</dbReference>
<evidence type="ECO:0000313" key="6">
    <source>
        <dbReference type="Ensembl" id="ENSSVLP00005016574.1"/>
    </source>
</evidence>
<dbReference type="InterPro" id="IPR050759">
    <property type="entry name" value="Serine_protease_kringle"/>
</dbReference>
<dbReference type="GeneTree" id="ENSGT00940000155208"/>
<evidence type="ECO:0000256" key="2">
    <source>
        <dbReference type="ARBA" id="ARBA00023157"/>
    </source>
</evidence>
<keyword evidence="7" id="KW-1185">Reference proteome</keyword>
<dbReference type="Proteomes" id="UP000694564">
    <property type="component" value="Chromosome 7"/>
</dbReference>
<dbReference type="GO" id="GO:0006508">
    <property type="term" value="P:proteolysis"/>
    <property type="evidence" value="ECO:0007669"/>
    <property type="project" value="TreeGrafter"/>
</dbReference>
<dbReference type="InterPro" id="IPR013806">
    <property type="entry name" value="Kringle-like"/>
</dbReference>
<dbReference type="Ensembl" id="ENSSVLT00005018424.1">
    <property type="protein sequence ID" value="ENSSVLP00005016574.1"/>
    <property type="gene ID" value="ENSSVLG00005013165.1"/>
</dbReference>
<dbReference type="FunFam" id="2.40.20.10:FF:000011">
    <property type="entry name" value="Plasminogen"/>
    <property type="match status" value="1"/>
</dbReference>
<reference evidence="6" key="1">
    <citation type="submission" date="2025-08" db="UniProtKB">
        <authorList>
            <consortium name="Ensembl"/>
        </authorList>
    </citation>
    <scope>IDENTIFICATION</scope>
</reference>
<reference evidence="6" key="2">
    <citation type="submission" date="2025-09" db="UniProtKB">
        <authorList>
            <consortium name="Ensembl"/>
        </authorList>
    </citation>
    <scope>IDENTIFICATION</scope>
</reference>
<feature type="region of interest" description="Disordered" evidence="4">
    <location>
        <begin position="153"/>
        <end position="184"/>
    </location>
</feature>
<feature type="domain" description="Kringle" evidence="5">
    <location>
        <begin position="9"/>
        <end position="47"/>
    </location>
</feature>
<keyword evidence="2 3" id="KW-1015">Disulfide bond</keyword>
<evidence type="ECO:0000256" key="4">
    <source>
        <dbReference type="SAM" id="MobiDB-lite"/>
    </source>
</evidence>
<comment type="caution">
    <text evidence="3">Lacks conserved residue(s) required for the propagation of feature annotation.</text>
</comment>
<evidence type="ECO:0000313" key="7">
    <source>
        <dbReference type="Proteomes" id="UP000694564"/>
    </source>
</evidence>
<evidence type="ECO:0000259" key="5">
    <source>
        <dbReference type="PROSITE" id="PS50070"/>
    </source>
</evidence>
<dbReference type="GO" id="GO:0005102">
    <property type="term" value="F:signaling receptor binding"/>
    <property type="evidence" value="ECO:0007669"/>
    <property type="project" value="TreeGrafter"/>
</dbReference>
<dbReference type="InterPro" id="IPR000001">
    <property type="entry name" value="Kringle"/>
</dbReference>
<feature type="domain" description="Kringle" evidence="5">
    <location>
        <begin position="50"/>
        <end position="128"/>
    </location>
</feature>
<evidence type="ECO:0000256" key="1">
    <source>
        <dbReference type="ARBA" id="ARBA00022572"/>
    </source>
</evidence>
<accession>A0A8D2JJR7</accession>
<dbReference type="Gene3D" id="2.40.20.10">
    <property type="entry name" value="Plasminogen Kringle 4"/>
    <property type="match status" value="3"/>
</dbReference>
<dbReference type="SMART" id="SM00130">
    <property type="entry name" value="KR"/>
    <property type="match status" value="3"/>
</dbReference>
<dbReference type="PANTHER" id="PTHR24261">
    <property type="entry name" value="PLASMINOGEN-RELATED"/>
    <property type="match status" value="1"/>
</dbReference>